<organism evidence="4 5">
    <name type="scientific">Rhizobium lusitanum</name>
    <dbReference type="NCBI Taxonomy" id="293958"/>
    <lineage>
        <taxon>Bacteria</taxon>
        <taxon>Pseudomonadati</taxon>
        <taxon>Pseudomonadota</taxon>
        <taxon>Alphaproteobacteria</taxon>
        <taxon>Hyphomicrobiales</taxon>
        <taxon>Rhizobiaceae</taxon>
        <taxon>Rhizobium/Agrobacterium group</taxon>
        <taxon>Rhizobium</taxon>
    </lineage>
</organism>
<protein>
    <submittedName>
        <fullName evidence="4">Cytosine/adenosine deaminase</fullName>
    </submittedName>
</protein>
<evidence type="ECO:0000313" key="4">
    <source>
        <dbReference type="EMBL" id="SCB51721.1"/>
    </source>
</evidence>
<dbReference type="PANTHER" id="PTHR43794:SF11">
    <property type="entry name" value="AMIDOHYDROLASE-RELATED DOMAIN-CONTAINING PROTEIN"/>
    <property type="match status" value="1"/>
</dbReference>
<dbReference type="PANTHER" id="PTHR43794">
    <property type="entry name" value="AMINOHYDROLASE SSNA-RELATED"/>
    <property type="match status" value="1"/>
</dbReference>
<dbReference type="Gene3D" id="3.20.20.140">
    <property type="entry name" value="Metal-dependent hydrolases"/>
    <property type="match status" value="1"/>
</dbReference>
<dbReference type="InterPro" id="IPR032466">
    <property type="entry name" value="Metal_Hydrolase"/>
</dbReference>
<proteinExistence type="inferred from homology"/>
<dbReference type="OrthoDB" id="9796020at2"/>
<evidence type="ECO:0000256" key="2">
    <source>
        <dbReference type="ARBA" id="ARBA00022801"/>
    </source>
</evidence>
<dbReference type="Proteomes" id="UP000199205">
    <property type="component" value="Unassembled WGS sequence"/>
</dbReference>
<dbReference type="SUPFAM" id="SSF51556">
    <property type="entry name" value="Metallo-dependent hydrolases"/>
    <property type="match status" value="1"/>
</dbReference>
<dbReference type="InterPro" id="IPR011059">
    <property type="entry name" value="Metal-dep_hydrolase_composite"/>
</dbReference>
<name>A0A1C3XHG7_9HYPH</name>
<evidence type="ECO:0000256" key="1">
    <source>
        <dbReference type="ARBA" id="ARBA00006745"/>
    </source>
</evidence>
<comment type="similarity">
    <text evidence="1">Belongs to the metallo-dependent hydrolases superfamily. ATZ/TRZ family.</text>
</comment>
<dbReference type="AlphaFoldDB" id="A0A1C3XHG7"/>
<accession>A0A1C3XHG7</accession>
<dbReference type="SUPFAM" id="SSF51338">
    <property type="entry name" value="Composite domain of metallo-dependent hydrolases"/>
    <property type="match status" value="1"/>
</dbReference>
<evidence type="ECO:0000259" key="3">
    <source>
        <dbReference type="Pfam" id="PF01979"/>
    </source>
</evidence>
<evidence type="ECO:0000313" key="5">
    <source>
        <dbReference type="Proteomes" id="UP000199205"/>
    </source>
</evidence>
<dbReference type="GO" id="GO:0016810">
    <property type="term" value="F:hydrolase activity, acting on carbon-nitrogen (but not peptide) bonds"/>
    <property type="evidence" value="ECO:0007669"/>
    <property type="project" value="InterPro"/>
</dbReference>
<reference evidence="4 5" key="1">
    <citation type="submission" date="2016-08" db="EMBL/GenBank/DDBJ databases">
        <authorList>
            <person name="Seilhamer J.J."/>
        </authorList>
    </citation>
    <scope>NUCLEOTIDE SEQUENCE [LARGE SCALE GENOMIC DNA]</scope>
    <source>
        <strain evidence="4 5">P1-7</strain>
    </source>
</reference>
<dbReference type="RefSeq" id="WP_037197852.1">
    <property type="nucleotide sequence ID" value="NZ_FMAF01000042.1"/>
</dbReference>
<dbReference type="InterPro" id="IPR050287">
    <property type="entry name" value="MTA/SAH_deaminase"/>
</dbReference>
<feature type="domain" description="Amidohydrolase-related" evidence="3">
    <location>
        <begin position="62"/>
        <end position="430"/>
    </location>
</feature>
<keyword evidence="2" id="KW-0378">Hydrolase</keyword>
<dbReference type="EMBL" id="FMAF01000042">
    <property type="protein sequence ID" value="SCB51721.1"/>
    <property type="molecule type" value="Genomic_DNA"/>
</dbReference>
<dbReference type="InterPro" id="IPR006680">
    <property type="entry name" value="Amidohydro-rel"/>
</dbReference>
<sequence>MRTLIENLDVLFQVDANNTVLRGASLVLNGGRIVDVGPAAEIAERCRDLTYDQVVDGRGHALCPGFIDTHVHLSETLSRAIFPDNLNTRAWVFNWAKPFYAHVTTEDEYYGALLGICEMLRCGTTCFLDMGSQHDPEHVVDAIERSGIRGITGRHAADNRPKDIPEGWSAEMMDHHFFPDAATALAALEDCVRRFNGRAGGRIRCWVNIEGKEPCTLELHVGARALAERLGVGTTYHLATSAEEAQVCERNYGTWPVSRIAAAGGLGSNLVIAHCVAVNDADLDALSAHSVKVAFCPCSSLKLAKGASRIGRYPDMMDRGVIVGLGTDGVSASGNLNLMRQMHIVSGLFKDARNDPEAVGAQKALRMATVDAAKALLWDDEIGSIEVGKQADFVLFDTDHIEWTPFLDPLQALVYSATTSSIAQTWVAGVPLYASGRIATLDEDAIKRKARQLSASAADRAGLFKLNPATSAVTRLYDEGN</sequence>
<gene>
    <name evidence="4" type="ORF">GA0061101_14223</name>
</gene>
<dbReference type="Gene3D" id="2.30.40.10">
    <property type="entry name" value="Urease, subunit C, domain 1"/>
    <property type="match status" value="1"/>
</dbReference>
<dbReference type="Pfam" id="PF01979">
    <property type="entry name" value="Amidohydro_1"/>
    <property type="match status" value="1"/>
</dbReference>